<gene>
    <name evidence="3" type="ORF">yc1106_02433</name>
</gene>
<evidence type="ECO:0000256" key="1">
    <source>
        <dbReference type="SAM" id="MobiDB-lite"/>
    </source>
</evidence>
<feature type="transmembrane region" description="Helical" evidence="2">
    <location>
        <begin position="567"/>
        <end position="585"/>
    </location>
</feature>
<feature type="transmembrane region" description="Helical" evidence="2">
    <location>
        <begin position="520"/>
        <end position="537"/>
    </location>
</feature>
<feature type="transmembrane region" description="Helical" evidence="2">
    <location>
        <begin position="387"/>
        <end position="412"/>
    </location>
</feature>
<sequence>MFEPPTPQQDRATSSSAIRAKVSRFPTLWREGHRRAAKDFRARWRRCGLWCLVAMWLVGLIFALIALILADSELQYDLGACLPDGSFSLDPDSYRYFSGSGFFEITLAFGSMTFTQAKAIDVAWDIVVGRGGQSLLAYISWCVFANYVTTSMEVMPVTFRTYRTIFLQNGSLLVGIPRLIRDFCSRHALHSRFAMVFMVFTMAFSLAFPTLVSSLTGYKGNVGAFVKTAQGNYVPFSSFDYVSFVIHDGSRIDLGDDYIVGTGGLEQGKRGEPNSSPVEPTIRNGNLNDDKCFRYTYYTRHESCAFHLNVTEYVRKYGLNGENNVTSKFGDKELPPPVLNIWSPVLDTSTMTVQKGPSMQWLYEKTTYTEADLLQDGKCQPNLAYQWGFSFIQSFITILLLLIWSIGIYIMWLRSHSVMKRRGRTDIAGEHKAVLELAQAMQQQHAGLASPIKEQDEQEEKDGASTTTTAVAIPVTEASLRHRVTKELRGGSIAYTAPLLANGEIADDWTLWAWVKAHKWSIAGMVPSCFLPFLSGLFLSQSIAVFVALPIELAAALYIGSTRASRVVIFFWGFILCSIVPQIILSATST</sequence>
<protein>
    <submittedName>
        <fullName evidence="3">Uncharacterized protein</fullName>
    </submittedName>
</protein>
<keyword evidence="2" id="KW-1133">Transmembrane helix</keyword>
<dbReference type="OrthoDB" id="3903561at2759"/>
<evidence type="ECO:0000313" key="3">
    <source>
        <dbReference type="EMBL" id="USP75159.1"/>
    </source>
</evidence>
<evidence type="ECO:0000313" key="4">
    <source>
        <dbReference type="Proteomes" id="UP001056012"/>
    </source>
</evidence>
<keyword evidence="2" id="KW-0472">Membrane</keyword>
<evidence type="ECO:0000256" key="2">
    <source>
        <dbReference type="SAM" id="Phobius"/>
    </source>
</evidence>
<proteinExistence type="predicted"/>
<feature type="transmembrane region" description="Helical" evidence="2">
    <location>
        <begin position="192"/>
        <end position="212"/>
    </location>
</feature>
<dbReference type="EMBL" id="CP089275">
    <property type="protein sequence ID" value="USP75159.1"/>
    <property type="molecule type" value="Genomic_DNA"/>
</dbReference>
<reference evidence="3" key="1">
    <citation type="submission" date="2021-12" db="EMBL/GenBank/DDBJ databases">
        <title>Curvularia clavata genome.</title>
        <authorList>
            <person name="Cao Y."/>
        </authorList>
    </citation>
    <scope>NUCLEOTIDE SEQUENCE</scope>
    <source>
        <strain evidence="3">Yc1106</strain>
    </source>
</reference>
<accession>A0A9Q9DQX7</accession>
<feature type="region of interest" description="Disordered" evidence="1">
    <location>
        <begin position="448"/>
        <end position="467"/>
    </location>
</feature>
<dbReference type="VEuPathDB" id="FungiDB:yc1106_02433"/>
<dbReference type="Proteomes" id="UP001056012">
    <property type="component" value="Chromosome 2"/>
</dbReference>
<organism evidence="3 4">
    <name type="scientific">Curvularia clavata</name>
    <dbReference type="NCBI Taxonomy" id="95742"/>
    <lineage>
        <taxon>Eukaryota</taxon>
        <taxon>Fungi</taxon>
        <taxon>Dikarya</taxon>
        <taxon>Ascomycota</taxon>
        <taxon>Pezizomycotina</taxon>
        <taxon>Dothideomycetes</taxon>
        <taxon>Pleosporomycetidae</taxon>
        <taxon>Pleosporales</taxon>
        <taxon>Pleosporineae</taxon>
        <taxon>Pleosporaceae</taxon>
        <taxon>Curvularia</taxon>
    </lineage>
</organism>
<keyword evidence="4" id="KW-1185">Reference proteome</keyword>
<name>A0A9Q9DQX7_CURCL</name>
<keyword evidence="2" id="KW-0812">Transmembrane</keyword>
<feature type="transmembrane region" description="Helical" evidence="2">
    <location>
        <begin position="127"/>
        <end position="149"/>
    </location>
</feature>
<feature type="transmembrane region" description="Helical" evidence="2">
    <location>
        <begin position="47"/>
        <end position="70"/>
    </location>
</feature>
<feature type="transmembrane region" description="Helical" evidence="2">
    <location>
        <begin position="543"/>
        <end position="560"/>
    </location>
</feature>
<dbReference type="AlphaFoldDB" id="A0A9Q9DQX7"/>